<dbReference type="EMBL" id="VMSO01000004">
    <property type="protein sequence ID" value="KAA8502026.1"/>
    <property type="molecule type" value="Genomic_DNA"/>
</dbReference>
<dbReference type="OrthoDB" id="6194521at2"/>
<dbReference type="InterPro" id="IPR002589">
    <property type="entry name" value="Macro_dom"/>
</dbReference>
<gene>
    <name evidence="2" type="ORF">FNY66_04575</name>
</gene>
<keyword evidence="3" id="KW-1185">Reference proteome</keyword>
<organism evidence="2 3">
    <name type="scientific">Mediterraneibacter catenae</name>
    <dbReference type="NCBI Taxonomy" id="2594882"/>
    <lineage>
        <taxon>Bacteria</taxon>
        <taxon>Bacillati</taxon>
        <taxon>Bacillota</taxon>
        <taxon>Clostridia</taxon>
        <taxon>Lachnospirales</taxon>
        <taxon>Lachnospiraceae</taxon>
        <taxon>Mediterraneibacter</taxon>
    </lineage>
</organism>
<evidence type="ECO:0000313" key="2">
    <source>
        <dbReference type="EMBL" id="KAA8502026.1"/>
    </source>
</evidence>
<evidence type="ECO:0000313" key="3">
    <source>
        <dbReference type="Proteomes" id="UP000322025"/>
    </source>
</evidence>
<dbReference type="Proteomes" id="UP000322025">
    <property type="component" value="Unassembled WGS sequence"/>
</dbReference>
<dbReference type="Pfam" id="PF01661">
    <property type="entry name" value="Macro"/>
    <property type="match status" value="1"/>
</dbReference>
<dbReference type="SUPFAM" id="SSF52949">
    <property type="entry name" value="Macro domain-like"/>
    <property type="match status" value="1"/>
</dbReference>
<name>A0A5M9I2A4_9FIRM</name>
<feature type="domain" description="Macro" evidence="1">
    <location>
        <begin position="1"/>
        <end position="167"/>
    </location>
</feature>
<dbReference type="Gene3D" id="3.40.220.10">
    <property type="entry name" value="Leucine Aminopeptidase, subunit E, domain 1"/>
    <property type="match status" value="1"/>
</dbReference>
<reference evidence="2" key="1">
    <citation type="submission" date="2019-07" db="EMBL/GenBank/DDBJ databases">
        <authorList>
            <person name="Wongkuna S."/>
            <person name="Scaria J."/>
        </authorList>
    </citation>
    <scope>NUCLEOTIDE SEQUENCE [LARGE SCALE GENOMIC DNA]</scope>
    <source>
        <strain evidence="2">SW178</strain>
    </source>
</reference>
<comment type="caution">
    <text evidence="2">The sequence shown here is derived from an EMBL/GenBank/DDBJ whole genome shotgun (WGS) entry which is preliminary data.</text>
</comment>
<dbReference type="SMART" id="SM00506">
    <property type="entry name" value="A1pp"/>
    <property type="match status" value="1"/>
</dbReference>
<sequence length="356" mass="39745">MPFEIVRNDIVNMQVDAVVNTANPNPVIGSGVDSGIHKKAGPELLVARKKIGRIDFGDAVITSGFCLDAKYVIHTVGPVWEDGTHGEEQILSSCYRKSLELAKEYGCGSIAFPLIATGNYGFPKPLALQIAVREISSFLLENEMQIYLVVFGREAFALSEKLFKSVSSYIDENYICSKRLDEYGSERGNTSRIEARRRNERLKESSRIPGGIYKSPVLEENFDMSVGAAAPMEAENWGELLKNLDAGFSETLLKLIDRTGKKDSEIYKKANVDRKLFSKIRNNKDYKPSKTTALAFAFALELNIDETKDFIGRAGFALSHSSKFDVIVEYFLINENYNVFELNEVLFAFDQPLIGA</sequence>
<protein>
    <submittedName>
        <fullName evidence="2">Macro domain-containing protein</fullName>
    </submittedName>
</protein>
<dbReference type="PANTHER" id="PTHR11106:SF27">
    <property type="entry name" value="MACRO DOMAIN-CONTAINING PROTEIN"/>
    <property type="match status" value="1"/>
</dbReference>
<dbReference type="RefSeq" id="WP_150310415.1">
    <property type="nucleotide sequence ID" value="NZ_VMSO01000004.1"/>
</dbReference>
<dbReference type="AlphaFoldDB" id="A0A5M9I2A4"/>
<accession>A0A5M9I2A4</accession>
<dbReference type="InterPro" id="IPR043472">
    <property type="entry name" value="Macro_dom-like"/>
</dbReference>
<dbReference type="CDD" id="cd02908">
    <property type="entry name" value="Macro_OAADPr_deacetylase"/>
    <property type="match status" value="1"/>
</dbReference>
<dbReference type="PROSITE" id="PS51154">
    <property type="entry name" value="MACRO"/>
    <property type="match status" value="1"/>
</dbReference>
<proteinExistence type="predicted"/>
<evidence type="ECO:0000259" key="1">
    <source>
        <dbReference type="PROSITE" id="PS51154"/>
    </source>
</evidence>
<dbReference type="PANTHER" id="PTHR11106">
    <property type="entry name" value="GANGLIOSIDE INDUCED DIFFERENTIATION ASSOCIATED PROTEIN 2-RELATED"/>
    <property type="match status" value="1"/>
</dbReference>